<dbReference type="InterPro" id="IPR013691">
    <property type="entry name" value="MeTrfase_14"/>
</dbReference>
<feature type="domain" description="Methyltransferase putative zinc binding" evidence="1">
    <location>
        <begin position="12"/>
        <end position="70"/>
    </location>
</feature>
<keyword evidence="4" id="KW-1185">Reference proteome</keyword>
<feature type="domain" description="C-methyltransferase" evidence="2">
    <location>
        <begin position="292"/>
        <end position="395"/>
    </location>
</feature>
<dbReference type="InterPro" id="IPR013630">
    <property type="entry name" value="Methyltransf_Zn-bd_dom_put"/>
</dbReference>
<dbReference type="AlphaFoldDB" id="A0A1I6VTT9"/>
<dbReference type="PANTHER" id="PTHR43861:SF5">
    <property type="entry name" value="BLL5978 PROTEIN"/>
    <property type="match status" value="1"/>
</dbReference>
<proteinExistence type="predicted"/>
<evidence type="ECO:0000313" key="4">
    <source>
        <dbReference type="Proteomes" id="UP000199239"/>
    </source>
</evidence>
<dbReference type="SUPFAM" id="SSF53335">
    <property type="entry name" value="S-adenosyl-L-methionine-dependent methyltransferases"/>
    <property type="match status" value="1"/>
</dbReference>
<dbReference type="InterPro" id="IPR038576">
    <property type="entry name" value="Methyltransf_Zn-bd_dom_put_sf"/>
</dbReference>
<name>A0A1I6VTT9_9RHOB</name>
<dbReference type="Gene3D" id="3.40.50.150">
    <property type="entry name" value="Vaccinia Virus protein VP39"/>
    <property type="match status" value="1"/>
</dbReference>
<reference evidence="4" key="1">
    <citation type="submission" date="2016-10" db="EMBL/GenBank/DDBJ databases">
        <authorList>
            <person name="Varghese N."/>
            <person name="Submissions S."/>
        </authorList>
    </citation>
    <scope>NUCLEOTIDE SEQUENCE [LARGE SCALE GENOMIC DNA]</scope>
    <source>
        <strain evidence="4">DSM 23422</strain>
    </source>
</reference>
<dbReference type="Gene3D" id="6.20.50.110">
    <property type="entry name" value="Methyltransferase, zinc-binding domain"/>
    <property type="match status" value="1"/>
</dbReference>
<sequence length="420" mass="45575">MTHSTIKKAKSCIICSTNVQPILDLGQQPLANSLIEDSDHPFHTYPLGLSVCPSCTHGQLTHFVDPKEIFVDYLYASGTSQTLKDFFSWFAGKIVASLGTDIEVLELASNDGSLLDALRQQGLNPTGIDPAENLCEVASKNGHSVKCGFFPVVRPDAPVDVIVAMNVAAHTPDPSNFAQGIYDCLRPGGVALIQTSQANMIANGEFDTIYHEHYSFYTAKSMSTLARSVGLELERVELVSVHGNSFLFTLRKPGGNPRKIDFSDTDQKGFYVALPDPLPPLFNPNCPEGTASDIYERFAAAAEEKMYATSKLLDEHVADGKFLGLVGVAAKALTFVHAAGLKPRYFFDEASLKIGRFVPGSQTPILPLSALESIDQDVVLLIGAWNFAPELAEKIGENIRGTAMEHRVTLIVHQPELGIL</sequence>
<dbReference type="Pfam" id="PF08421">
    <property type="entry name" value="Methyltransf_13"/>
    <property type="match status" value="1"/>
</dbReference>
<evidence type="ECO:0000313" key="3">
    <source>
        <dbReference type="EMBL" id="SFT17118.1"/>
    </source>
</evidence>
<dbReference type="InterPro" id="IPR029063">
    <property type="entry name" value="SAM-dependent_MTases_sf"/>
</dbReference>
<dbReference type="EMBL" id="FPAJ01000011">
    <property type="protein sequence ID" value="SFT17118.1"/>
    <property type="molecule type" value="Genomic_DNA"/>
</dbReference>
<dbReference type="STRING" id="394264.SAMN04488040_0033"/>
<dbReference type="Pfam" id="PF08484">
    <property type="entry name" value="Methyltransf_14"/>
    <property type="match status" value="1"/>
</dbReference>
<dbReference type="PANTHER" id="PTHR43861">
    <property type="entry name" value="TRANS-ACONITATE 2-METHYLTRANSFERASE-RELATED"/>
    <property type="match status" value="1"/>
</dbReference>
<dbReference type="Proteomes" id="UP000199239">
    <property type="component" value="Unassembled WGS sequence"/>
</dbReference>
<dbReference type="GO" id="GO:0032259">
    <property type="term" value="P:methylation"/>
    <property type="evidence" value="ECO:0007669"/>
    <property type="project" value="UniProtKB-KW"/>
</dbReference>
<organism evidence="3 4">
    <name type="scientific">Sulfitobacter marinus</name>
    <dbReference type="NCBI Taxonomy" id="394264"/>
    <lineage>
        <taxon>Bacteria</taxon>
        <taxon>Pseudomonadati</taxon>
        <taxon>Pseudomonadota</taxon>
        <taxon>Alphaproteobacteria</taxon>
        <taxon>Rhodobacterales</taxon>
        <taxon>Roseobacteraceae</taxon>
        <taxon>Sulfitobacter</taxon>
    </lineage>
</organism>
<keyword evidence="3" id="KW-0808">Transferase</keyword>
<protein>
    <submittedName>
        <fullName evidence="3">C-methyltransferase C-terminal domain-containing protein</fullName>
    </submittedName>
</protein>
<gene>
    <name evidence="3" type="ORF">SAMN04488040_0033</name>
</gene>
<dbReference type="CDD" id="cd02440">
    <property type="entry name" value="AdoMet_MTases"/>
    <property type="match status" value="1"/>
</dbReference>
<keyword evidence="3" id="KW-0489">Methyltransferase</keyword>
<evidence type="ECO:0000259" key="1">
    <source>
        <dbReference type="Pfam" id="PF08421"/>
    </source>
</evidence>
<dbReference type="OrthoDB" id="9815644at2"/>
<accession>A0A1I6VTT9</accession>
<dbReference type="Pfam" id="PF13489">
    <property type="entry name" value="Methyltransf_23"/>
    <property type="match status" value="1"/>
</dbReference>
<dbReference type="GO" id="GO:0008168">
    <property type="term" value="F:methyltransferase activity"/>
    <property type="evidence" value="ECO:0007669"/>
    <property type="project" value="UniProtKB-KW"/>
</dbReference>
<evidence type="ECO:0000259" key="2">
    <source>
        <dbReference type="Pfam" id="PF08484"/>
    </source>
</evidence>
<dbReference type="RefSeq" id="WP_093917733.1">
    <property type="nucleotide sequence ID" value="NZ_FPAJ01000011.1"/>
</dbReference>
<dbReference type="Gene3D" id="3.40.50.720">
    <property type="entry name" value="NAD(P)-binding Rossmann-like Domain"/>
    <property type="match status" value="1"/>
</dbReference>